<comment type="caution">
    <text evidence="6">The sequence shown here is derived from an EMBL/GenBank/DDBJ whole genome shotgun (WGS) entry which is preliminary data.</text>
</comment>
<feature type="domain" description="Phorbol-ester/DAG-type" evidence="5">
    <location>
        <begin position="131"/>
        <end position="171"/>
    </location>
</feature>
<dbReference type="SUPFAM" id="SSF57889">
    <property type="entry name" value="Cysteine-rich domain"/>
    <property type="match status" value="3"/>
</dbReference>
<dbReference type="PANTHER" id="PTHR46288">
    <property type="entry name" value="PHORBOL-ESTER/DAG-TYPE DOMAIN-CONTAINING PROTEIN"/>
    <property type="match status" value="1"/>
</dbReference>
<keyword evidence="4" id="KW-0862">Zinc</keyword>
<dbReference type="EMBL" id="SDRB02009280">
    <property type="protein sequence ID" value="THG08472.1"/>
    <property type="molecule type" value="Genomic_DNA"/>
</dbReference>
<evidence type="ECO:0000313" key="6">
    <source>
        <dbReference type="EMBL" id="THG08472.1"/>
    </source>
</evidence>
<keyword evidence="7" id="KW-1185">Reference proteome</keyword>
<evidence type="ECO:0000259" key="5">
    <source>
        <dbReference type="PROSITE" id="PS50081"/>
    </source>
</evidence>
<gene>
    <name evidence="6" type="ORF">TEA_020859</name>
</gene>
<dbReference type="InterPro" id="IPR001965">
    <property type="entry name" value="Znf_PHD"/>
</dbReference>
<evidence type="ECO:0000313" key="7">
    <source>
        <dbReference type="Proteomes" id="UP000306102"/>
    </source>
</evidence>
<protein>
    <recommendedName>
        <fullName evidence="5">Phorbol-ester/DAG-type domain-containing protein</fullName>
    </recommendedName>
</protein>
<dbReference type="InterPro" id="IPR046349">
    <property type="entry name" value="C1-like_sf"/>
</dbReference>
<proteinExistence type="predicted"/>
<dbReference type="PROSITE" id="PS50081">
    <property type="entry name" value="ZF_DAG_PE_2"/>
    <property type="match status" value="1"/>
</dbReference>
<dbReference type="AlphaFoldDB" id="A0A4S4DYE9"/>
<dbReference type="GO" id="GO:0008270">
    <property type="term" value="F:zinc ion binding"/>
    <property type="evidence" value="ECO:0007669"/>
    <property type="project" value="UniProtKB-KW"/>
</dbReference>
<name>A0A4S4DYE9_CAMSN</name>
<sequence length="433" mass="49904">MEMQHFIHECPLTLTPSDKYYSDDDYRCELCRGRIFEASVYVCFKCDIVLHKSCAELPREINHLFHPQHPLTLIARPPGKHFKCDVCGCPFWNAKYHCSQCDFELDPACASLMPIANHDDNNSHTSPHVHPHPFIPCFTEKKFAYCSGCSKFIEDTIYVCLQCKFVLHEACTKFPYKIRHIFHPQHPLVLTKAGTAYEIGSLELCTACRADFNGFTYHCAECKFSLDMNCVSLRPIVKFKLHQHPLAFFKDNEKGNKFGCACCGCNKCNHFFRCVECDFNFHLHCVPTLPLTRKHQCHRHSLTLTKSPIRDSPEEDENSEFYCDVCETPRYLPNPTYYCAECHFVAHVSCMIYEDDLPGLGEEPCLVVELEREIEIEDGEESDSEDSTLAKLNKEMEAITAKLEILKQERARHISSQAQLRSARLRLLHRSTV</sequence>
<dbReference type="Proteomes" id="UP000306102">
    <property type="component" value="Unassembled WGS sequence"/>
</dbReference>
<evidence type="ECO:0000256" key="1">
    <source>
        <dbReference type="ARBA" id="ARBA00022723"/>
    </source>
</evidence>
<evidence type="ECO:0000256" key="2">
    <source>
        <dbReference type="ARBA" id="ARBA00022737"/>
    </source>
</evidence>
<evidence type="ECO:0000256" key="3">
    <source>
        <dbReference type="ARBA" id="ARBA00022771"/>
    </source>
</evidence>
<keyword evidence="2" id="KW-0677">Repeat</keyword>
<organism evidence="6 7">
    <name type="scientific">Camellia sinensis var. sinensis</name>
    <name type="common">China tea</name>
    <dbReference type="NCBI Taxonomy" id="542762"/>
    <lineage>
        <taxon>Eukaryota</taxon>
        <taxon>Viridiplantae</taxon>
        <taxon>Streptophyta</taxon>
        <taxon>Embryophyta</taxon>
        <taxon>Tracheophyta</taxon>
        <taxon>Spermatophyta</taxon>
        <taxon>Magnoliopsida</taxon>
        <taxon>eudicotyledons</taxon>
        <taxon>Gunneridae</taxon>
        <taxon>Pentapetalae</taxon>
        <taxon>asterids</taxon>
        <taxon>Ericales</taxon>
        <taxon>Theaceae</taxon>
        <taxon>Camellia</taxon>
    </lineage>
</organism>
<dbReference type="PANTHER" id="PTHR46288:SF27">
    <property type="entry name" value="CYSTEINE_HISTIDINE-RICH C1 DOMAIN FAMILY PROTEIN"/>
    <property type="match status" value="1"/>
</dbReference>
<keyword evidence="1" id="KW-0479">Metal-binding</keyword>
<dbReference type="STRING" id="542762.A0A4S4DYE9"/>
<dbReference type="Pfam" id="PF03107">
    <property type="entry name" value="C1_2"/>
    <property type="match status" value="4"/>
</dbReference>
<accession>A0A4S4DYE9</accession>
<evidence type="ECO:0000256" key="4">
    <source>
        <dbReference type="ARBA" id="ARBA00022833"/>
    </source>
</evidence>
<dbReference type="SMART" id="SM00249">
    <property type="entry name" value="PHD"/>
    <property type="match status" value="3"/>
</dbReference>
<dbReference type="InterPro" id="IPR004146">
    <property type="entry name" value="DC1"/>
</dbReference>
<keyword evidence="3" id="KW-0863">Zinc-finger</keyword>
<reference evidence="6 7" key="1">
    <citation type="journal article" date="2018" name="Proc. Natl. Acad. Sci. U.S.A.">
        <title>Draft genome sequence of Camellia sinensis var. sinensis provides insights into the evolution of the tea genome and tea quality.</title>
        <authorList>
            <person name="Wei C."/>
            <person name="Yang H."/>
            <person name="Wang S."/>
            <person name="Zhao J."/>
            <person name="Liu C."/>
            <person name="Gao L."/>
            <person name="Xia E."/>
            <person name="Lu Y."/>
            <person name="Tai Y."/>
            <person name="She G."/>
            <person name="Sun J."/>
            <person name="Cao H."/>
            <person name="Tong W."/>
            <person name="Gao Q."/>
            <person name="Li Y."/>
            <person name="Deng W."/>
            <person name="Jiang X."/>
            <person name="Wang W."/>
            <person name="Chen Q."/>
            <person name="Zhang S."/>
            <person name="Li H."/>
            <person name="Wu J."/>
            <person name="Wang P."/>
            <person name="Li P."/>
            <person name="Shi C."/>
            <person name="Zheng F."/>
            <person name="Jian J."/>
            <person name="Huang B."/>
            <person name="Shan D."/>
            <person name="Shi M."/>
            <person name="Fang C."/>
            <person name="Yue Y."/>
            <person name="Li F."/>
            <person name="Li D."/>
            <person name="Wei S."/>
            <person name="Han B."/>
            <person name="Jiang C."/>
            <person name="Yin Y."/>
            <person name="Xia T."/>
            <person name="Zhang Z."/>
            <person name="Bennetzen J.L."/>
            <person name="Zhao S."/>
            <person name="Wan X."/>
        </authorList>
    </citation>
    <scope>NUCLEOTIDE SEQUENCE [LARGE SCALE GENOMIC DNA]</scope>
    <source>
        <strain evidence="7">cv. Shuchazao</strain>
        <tissue evidence="6">Leaf</tissue>
    </source>
</reference>
<dbReference type="InterPro" id="IPR002219">
    <property type="entry name" value="PKC_DAG/PE"/>
</dbReference>